<accession>A0AA41Z436</accession>
<dbReference type="Pfam" id="PF19420">
    <property type="entry name" value="DDAH_eukar"/>
    <property type="match status" value="1"/>
</dbReference>
<dbReference type="PANTHER" id="PTHR47271:SF2">
    <property type="entry name" value="ARGININE DEIMINASE"/>
    <property type="match status" value="1"/>
</dbReference>
<dbReference type="Proteomes" id="UP001165667">
    <property type="component" value="Unassembled WGS sequence"/>
</dbReference>
<keyword evidence="5" id="KW-1185">Reference proteome</keyword>
<evidence type="ECO:0000313" key="5">
    <source>
        <dbReference type="Proteomes" id="UP001165667"/>
    </source>
</evidence>
<dbReference type="GO" id="GO:0019546">
    <property type="term" value="P:L-arginine deiminase pathway"/>
    <property type="evidence" value="ECO:0007669"/>
    <property type="project" value="TreeGrafter"/>
</dbReference>
<dbReference type="EMBL" id="JAMOIM010000012">
    <property type="protein sequence ID" value="MCW6509970.1"/>
    <property type="molecule type" value="Genomic_DNA"/>
</dbReference>
<evidence type="ECO:0000256" key="2">
    <source>
        <dbReference type="ARBA" id="ARBA00012171"/>
    </source>
</evidence>
<dbReference type="EC" id="3.5.3.6" evidence="2"/>
<evidence type="ECO:0000313" key="4">
    <source>
        <dbReference type="EMBL" id="MCW6509970.1"/>
    </source>
</evidence>
<comment type="caution">
    <text evidence="4">The sequence shown here is derived from an EMBL/GenBank/DDBJ whole genome shotgun (WGS) entry which is preliminary data.</text>
</comment>
<dbReference type="RefSeq" id="WP_282586338.1">
    <property type="nucleotide sequence ID" value="NZ_JAMOIM010000012.1"/>
</dbReference>
<sequence length="284" mass="31549">MVWTIDSETGVLTDVLLGTPDHYHWIHSNAIATQTLGTGRQIDVQRLQNQFRQLEDAFDAAGVKRHYVEVESHLPYQVYTRDSSQTTPWGPVLTQLALPARRGEAAAILRFHGASDGFWRYASRGTIEGGDIHIIRPGLLVLGWSGVRTTQEGAEQFAGWFREQGWEVRLEPFAEHFLHLDVLFCMAAAGLAVACIEVLGDGFRDWLAAHDIQVVEASYREVMAMSCNLLALGRDRVISPRHSTRINAALRAEGLTVYEPDLDLFAAGGGSVHCMTMPLRREPG</sequence>
<dbReference type="SUPFAM" id="SSF55909">
    <property type="entry name" value="Pentein"/>
    <property type="match status" value="1"/>
</dbReference>
<proteinExistence type="predicted"/>
<gene>
    <name evidence="4" type="ORF">M8523_18275</name>
</gene>
<evidence type="ECO:0000256" key="3">
    <source>
        <dbReference type="ARBA" id="ARBA00049429"/>
    </source>
</evidence>
<organism evidence="4 5">
    <name type="scientific">Lichenifustis flavocetrariae</name>
    <dbReference type="NCBI Taxonomy" id="2949735"/>
    <lineage>
        <taxon>Bacteria</taxon>
        <taxon>Pseudomonadati</taxon>
        <taxon>Pseudomonadota</taxon>
        <taxon>Alphaproteobacteria</taxon>
        <taxon>Hyphomicrobiales</taxon>
        <taxon>Lichenihabitantaceae</taxon>
        <taxon>Lichenifustis</taxon>
    </lineage>
</organism>
<comment type="catalytic activity">
    <reaction evidence="3">
        <text>L-arginine + H2O = L-citrulline + NH4(+)</text>
        <dbReference type="Rhea" id="RHEA:19597"/>
        <dbReference type="ChEBI" id="CHEBI:15377"/>
        <dbReference type="ChEBI" id="CHEBI:28938"/>
        <dbReference type="ChEBI" id="CHEBI:32682"/>
        <dbReference type="ChEBI" id="CHEBI:57743"/>
        <dbReference type="EC" id="3.5.3.6"/>
    </reaction>
</comment>
<dbReference type="AlphaFoldDB" id="A0AA41Z436"/>
<evidence type="ECO:0000256" key="1">
    <source>
        <dbReference type="ARBA" id="ARBA00005213"/>
    </source>
</evidence>
<comment type="pathway">
    <text evidence="1">Amino-acid degradation; L-arginine degradation via ADI pathway; carbamoyl phosphate from L-arginine: step 1/2.</text>
</comment>
<name>A0AA41Z436_9HYPH</name>
<dbReference type="GO" id="GO:0016990">
    <property type="term" value="F:arginine deiminase activity"/>
    <property type="evidence" value="ECO:0007669"/>
    <property type="project" value="UniProtKB-EC"/>
</dbReference>
<reference evidence="4" key="1">
    <citation type="submission" date="2022-05" db="EMBL/GenBank/DDBJ databases">
        <authorList>
            <person name="Pankratov T."/>
        </authorList>
    </citation>
    <scope>NUCLEOTIDE SEQUENCE</scope>
    <source>
        <strain evidence="4">BP6-180914</strain>
    </source>
</reference>
<dbReference type="PANTHER" id="PTHR47271">
    <property type="entry name" value="ARGININE DEIMINASE"/>
    <property type="match status" value="1"/>
</dbReference>
<dbReference type="Gene3D" id="3.75.10.10">
    <property type="entry name" value="L-arginine/glycine Amidinotransferase, Chain A"/>
    <property type="match status" value="1"/>
</dbReference>
<protein>
    <recommendedName>
        <fullName evidence="2">arginine deiminase</fullName>
        <ecNumber evidence="2">3.5.3.6</ecNumber>
    </recommendedName>
</protein>